<organism evidence="7 8">
    <name type="scientific">Setaria viridis</name>
    <name type="common">Green bristlegrass</name>
    <name type="synonym">Setaria italica subsp. viridis</name>
    <dbReference type="NCBI Taxonomy" id="4556"/>
    <lineage>
        <taxon>Eukaryota</taxon>
        <taxon>Viridiplantae</taxon>
        <taxon>Streptophyta</taxon>
        <taxon>Embryophyta</taxon>
        <taxon>Tracheophyta</taxon>
        <taxon>Spermatophyta</taxon>
        <taxon>Magnoliopsida</taxon>
        <taxon>Liliopsida</taxon>
        <taxon>Poales</taxon>
        <taxon>Poaceae</taxon>
        <taxon>PACMAD clade</taxon>
        <taxon>Panicoideae</taxon>
        <taxon>Panicodae</taxon>
        <taxon>Paniceae</taxon>
        <taxon>Cenchrinae</taxon>
        <taxon>Setaria</taxon>
    </lineage>
</organism>
<dbReference type="Proteomes" id="UP000298652">
    <property type="component" value="Chromosome 9"/>
</dbReference>
<dbReference type="PANTHER" id="PTHR11206">
    <property type="entry name" value="MULTIDRUG RESISTANCE PROTEIN"/>
    <property type="match status" value="1"/>
</dbReference>
<dbReference type="Gramene" id="TKV94188">
    <property type="protein sequence ID" value="TKV94188"/>
    <property type="gene ID" value="SEVIR_9G277200v2"/>
</dbReference>
<dbReference type="EMBL" id="CM016560">
    <property type="protein sequence ID" value="TKV94188.1"/>
    <property type="molecule type" value="Genomic_DNA"/>
</dbReference>
<name>A0A4U6T176_SETVI</name>
<gene>
    <name evidence="7" type="ORF">SEVIR_9G277200v2</name>
</gene>
<reference evidence="7" key="1">
    <citation type="submission" date="2019-03" db="EMBL/GenBank/DDBJ databases">
        <title>WGS assembly of Setaria viridis.</title>
        <authorList>
            <person name="Huang P."/>
            <person name="Jenkins J."/>
            <person name="Grimwood J."/>
            <person name="Barry K."/>
            <person name="Healey A."/>
            <person name="Mamidi S."/>
            <person name="Sreedasyam A."/>
            <person name="Shu S."/>
            <person name="Feldman M."/>
            <person name="Wu J."/>
            <person name="Yu Y."/>
            <person name="Chen C."/>
            <person name="Johnson J."/>
            <person name="Rokhsar D."/>
            <person name="Baxter I."/>
            <person name="Schmutz J."/>
            <person name="Brutnell T."/>
            <person name="Kellogg E."/>
        </authorList>
    </citation>
    <scope>NUCLEOTIDE SEQUENCE [LARGE SCALE GENOMIC DNA]</scope>
</reference>
<evidence type="ECO:0000313" key="7">
    <source>
        <dbReference type="EMBL" id="TKV94188.1"/>
    </source>
</evidence>
<feature type="transmembrane region" description="Helical" evidence="6">
    <location>
        <begin position="433"/>
        <end position="453"/>
    </location>
</feature>
<accession>A0A4U6T176</accession>
<dbReference type="GO" id="GO:0042910">
    <property type="term" value="F:xenobiotic transmembrane transporter activity"/>
    <property type="evidence" value="ECO:0007669"/>
    <property type="project" value="InterPro"/>
</dbReference>
<protein>
    <recommendedName>
        <fullName evidence="6">Protein DETOXIFICATION</fullName>
    </recommendedName>
    <alternativeName>
        <fullName evidence="6">Multidrug and toxic compound extrusion protein</fullName>
    </alternativeName>
</protein>
<feature type="transmembrane region" description="Helical" evidence="6">
    <location>
        <begin position="238"/>
        <end position="257"/>
    </location>
</feature>
<feature type="transmembrane region" description="Helical" evidence="6">
    <location>
        <begin position="204"/>
        <end position="226"/>
    </location>
</feature>
<dbReference type="InterPro" id="IPR002528">
    <property type="entry name" value="MATE_fam"/>
</dbReference>
<dbReference type="Pfam" id="PF01554">
    <property type="entry name" value="MatE"/>
    <property type="match status" value="2"/>
</dbReference>
<evidence type="ECO:0000256" key="4">
    <source>
        <dbReference type="ARBA" id="ARBA00022989"/>
    </source>
</evidence>
<evidence type="ECO:0000256" key="2">
    <source>
        <dbReference type="ARBA" id="ARBA00010199"/>
    </source>
</evidence>
<dbReference type="GO" id="GO:0015297">
    <property type="term" value="F:antiporter activity"/>
    <property type="evidence" value="ECO:0007669"/>
    <property type="project" value="InterPro"/>
</dbReference>
<feature type="transmembrane region" description="Helical" evidence="6">
    <location>
        <begin position="360"/>
        <end position="380"/>
    </location>
</feature>
<keyword evidence="5 6" id="KW-0472">Membrane</keyword>
<evidence type="ECO:0000256" key="6">
    <source>
        <dbReference type="RuleBase" id="RU004914"/>
    </source>
</evidence>
<comment type="subcellular location">
    <subcellularLocation>
        <location evidence="1">Membrane</location>
        <topology evidence="1">Multi-pass membrane protein</topology>
    </subcellularLocation>
</comment>
<dbReference type="CDD" id="cd13132">
    <property type="entry name" value="MATE_eukaryotic"/>
    <property type="match status" value="1"/>
</dbReference>
<feature type="transmembrane region" description="Helical" evidence="6">
    <location>
        <begin position="99"/>
        <end position="120"/>
    </location>
</feature>
<evidence type="ECO:0000256" key="1">
    <source>
        <dbReference type="ARBA" id="ARBA00004141"/>
    </source>
</evidence>
<evidence type="ECO:0000313" key="8">
    <source>
        <dbReference type="Proteomes" id="UP000298652"/>
    </source>
</evidence>
<feature type="transmembrane region" description="Helical" evidence="6">
    <location>
        <begin position="459"/>
        <end position="480"/>
    </location>
</feature>
<dbReference type="GO" id="GO:0016020">
    <property type="term" value="C:membrane"/>
    <property type="evidence" value="ECO:0007669"/>
    <property type="project" value="UniProtKB-SubCell"/>
</dbReference>
<keyword evidence="3 6" id="KW-0812">Transmembrane</keyword>
<evidence type="ECO:0000256" key="5">
    <source>
        <dbReference type="ARBA" id="ARBA00023136"/>
    </source>
</evidence>
<dbReference type="GO" id="GO:1990961">
    <property type="term" value="P:xenobiotic detoxification by transmembrane export across the plasma membrane"/>
    <property type="evidence" value="ECO:0007669"/>
    <property type="project" value="InterPro"/>
</dbReference>
<sequence length="503" mass="53500">MTAGAGHRRQAAPQGSGQFNRQVTRLPALIVMESKAGTEEALLLSRPENTVAAEAKRLLRLAGPLVASCILQNVVQLVSVMFVGHLGELPLAGASLASSLANVTGFSLLAGMASALDTLCGQAFGARQYGLLGVYKQRAMLVLALACVPIAVVWANAGQILALIGQDHDISAEAGAYSRWLILCLVPYVPLVCHVRFLQTQSIVVPVMVSSGVTALSHVFVCWALVFKAGMGSKGAALSNAISYCVNLAMLALYVRLSGACTRTWTGFSTKAFKELRRFTDLAVPSAMMVCLEWWSFELLVLLSGLLPNPKLETSVLSICLNTGALMFMIPFGLCTAISTRVSNELGAGKPQAAKLATRVVMCIALSAGLLLASTMILLRNLWGYMYSNEPEVDTYIAKMIPVLAISFFTDGLHSSLSGVLTGCGEQKIGARVNLGAFYLAGIPMAVLLAFVLHLNGMGLWLGIVCGSLTKLVLLTWITLRINWDSEAIKAKETVFSSSLPIA</sequence>
<feature type="transmembrane region" description="Helical" evidence="6">
    <location>
        <begin position="400"/>
        <end position="421"/>
    </location>
</feature>
<dbReference type="InterPro" id="IPR045069">
    <property type="entry name" value="MATE_euk"/>
</dbReference>
<keyword evidence="8" id="KW-1185">Reference proteome</keyword>
<feature type="transmembrane region" description="Helical" evidence="6">
    <location>
        <begin position="278"/>
        <end position="296"/>
    </location>
</feature>
<proteinExistence type="inferred from homology"/>
<keyword evidence="4 6" id="KW-1133">Transmembrane helix</keyword>
<feature type="transmembrane region" description="Helical" evidence="6">
    <location>
        <begin position="316"/>
        <end position="339"/>
    </location>
</feature>
<feature type="transmembrane region" description="Helical" evidence="6">
    <location>
        <begin position="65"/>
        <end position="87"/>
    </location>
</feature>
<dbReference type="OMA" id="ILLRNFW"/>
<dbReference type="AlphaFoldDB" id="A0A4U6T176"/>
<evidence type="ECO:0000256" key="3">
    <source>
        <dbReference type="ARBA" id="ARBA00022692"/>
    </source>
</evidence>
<feature type="transmembrane region" description="Helical" evidence="6">
    <location>
        <begin position="177"/>
        <end position="197"/>
    </location>
</feature>
<dbReference type="NCBIfam" id="TIGR00797">
    <property type="entry name" value="matE"/>
    <property type="match status" value="1"/>
</dbReference>
<comment type="similarity">
    <text evidence="2 6">Belongs to the multi antimicrobial extrusion (MATE) (TC 2.A.66.1) family.</text>
</comment>
<feature type="transmembrane region" description="Helical" evidence="6">
    <location>
        <begin position="141"/>
        <end position="165"/>
    </location>
</feature>